<gene>
    <name evidence="2" type="ORF">AVEN_250978_1</name>
</gene>
<evidence type="ECO:0000256" key="1">
    <source>
        <dbReference type="SAM" id="MobiDB-lite"/>
    </source>
</evidence>
<keyword evidence="3" id="KW-1185">Reference proteome</keyword>
<dbReference type="EMBL" id="BGPR01022261">
    <property type="protein sequence ID" value="GBN88405.1"/>
    <property type="molecule type" value="Genomic_DNA"/>
</dbReference>
<feature type="compositionally biased region" description="Basic residues" evidence="1">
    <location>
        <begin position="85"/>
        <end position="102"/>
    </location>
</feature>
<organism evidence="2 3">
    <name type="scientific">Araneus ventricosus</name>
    <name type="common">Orbweaver spider</name>
    <name type="synonym">Epeira ventricosa</name>
    <dbReference type="NCBI Taxonomy" id="182803"/>
    <lineage>
        <taxon>Eukaryota</taxon>
        <taxon>Metazoa</taxon>
        <taxon>Ecdysozoa</taxon>
        <taxon>Arthropoda</taxon>
        <taxon>Chelicerata</taxon>
        <taxon>Arachnida</taxon>
        <taxon>Araneae</taxon>
        <taxon>Araneomorphae</taxon>
        <taxon>Entelegynae</taxon>
        <taxon>Araneoidea</taxon>
        <taxon>Araneidae</taxon>
        <taxon>Araneus</taxon>
    </lineage>
</organism>
<protein>
    <submittedName>
        <fullName evidence="2">Uncharacterized protein</fullName>
    </submittedName>
</protein>
<dbReference type="Proteomes" id="UP000499080">
    <property type="component" value="Unassembled WGS sequence"/>
</dbReference>
<dbReference type="AlphaFoldDB" id="A0A4Y2SMT8"/>
<evidence type="ECO:0000313" key="2">
    <source>
        <dbReference type="EMBL" id="GBN88405.1"/>
    </source>
</evidence>
<accession>A0A4Y2SMT8</accession>
<comment type="caution">
    <text evidence="2">The sequence shown here is derived from an EMBL/GenBank/DDBJ whole genome shotgun (WGS) entry which is preliminary data.</text>
</comment>
<reference evidence="2 3" key="1">
    <citation type="journal article" date="2019" name="Sci. Rep.">
        <title>Orb-weaving spider Araneus ventricosus genome elucidates the spidroin gene catalogue.</title>
        <authorList>
            <person name="Kono N."/>
            <person name="Nakamura H."/>
            <person name="Ohtoshi R."/>
            <person name="Moran D.A.P."/>
            <person name="Shinohara A."/>
            <person name="Yoshida Y."/>
            <person name="Fujiwara M."/>
            <person name="Mori M."/>
            <person name="Tomita M."/>
            <person name="Arakawa K."/>
        </authorList>
    </citation>
    <scope>NUCLEOTIDE SEQUENCE [LARGE SCALE GENOMIC DNA]</scope>
</reference>
<sequence length="102" mass="11513">MNDGSIFKPRRAISLLSGSNPSGGMSHELINLRRKQTAQPDANNEMKCSQLSREIELKLKTGKAERSGLSGRKMLAIQSRGLQKSGKRRQQQQNRARKKRPR</sequence>
<feature type="region of interest" description="Disordered" evidence="1">
    <location>
        <begin position="61"/>
        <end position="102"/>
    </location>
</feature>
<name>A0A4Y2SMT8_ARAVE</name>
<proteinExistence type="predicted"/>
<evidence type="ECO:0000313" key="3">
    <source>
        <dbReference type="Proteomes" id="UP000499080"/>
    </source>
</evidence>